<accession>A0AAW0GIW2</accession>
<keyword evidence="2" id="KW-1185">Reference proteome</keyword>
<dbReference type="AlphaFoldDB" id="A0AAW0GIW2"/>
<dbReference type="Proteomes" id="UP001385951">
    <property type="component" value="Unassembled WGS sequence"/>
</dbReference>
<gene>
    <name evidence="1" type="ORF">QCA50_006248</name>
</gene>
<protein>
    <submittedName>
        <fullName evidence="1">Uncharacterized protein</fullName>
    </submittedName>
</protein>
<name>A0AAW0GIW2_9APHY</name>
<dbReference type="EMBL" id="JASBNA010000006">
    <property type="protein sequence ID" value="KAK7691145.1"/>
    <property type="molecule type" value="Genomic_DNA"/>
</dbReference>
<comment type="caution">
    <text evidence="1">The sequence shown here is derived from an EMBL/GenBank/DDBJ whole genome shotgun (WGS) entry which is preliminary data.</text>
</comment>
<evidence type="ECO:0000313" key="1">
    <source>
        <dbReference type="EMBL" id="KAK7691145.1"/>
    </source>
</evidence>
<proteinExistence type="predicted"/>
<reference evidence="1 2" key="1">
    <citation type="submission" date="2022-09" db="EMBL/GenBank/DDBJ databases">
        <authorList>
            <person name="Palmer J.M."/>
        </authorList>
    </citation>
    <scope>NUCLEOTIDE SEQUENCE [LARGE SCALE GENOMIC DNA]</scope>
    <source>
        <strain evidence="1 2">DSM 7382</strain>
    </source>
</reference>
<organism evidence="1 2">
    <name type="scientific">Cerrena zonata</name>
    <dbReference type="NCBI Taxonomy" id="2478898"/>
    <lineage>
        <taxon>Eukaryota</taxon>
        <taxon>Fungi</taxon>
        <taxon>Dikarya</taxon>
        <taxon>Basidiomycota</taxon>
        <taxon>Agaricomycotina</taxon>
        <taxon>Agaricomycetes</taxon>
        <taxon>Polyporales</taxon>
        <taxon>Cerrenaceae</taxon>
        <taxon>Cerrena</taxon>
    </lineage>
</organism>
<sequence>MSLIVFNHSLSILTPESSQKFSVHLTRVASTRPFLIPSSSLVKKLVPFLTSFRAPFLPSLAHVELRGYPVPWSLPFLHTHLSSLVIDHFNDASSKPSVFTVTSPMKELLICLSYMPRLRFLDVNAEHCYNDCELVDSFANNMPFVELSCLEEVSMKLEVASVFEFVTHCKFPTSARRSFVTTVRHSHPPKGVADDDSLSSIVISSTPFSSDIPRVEDREPPITGLSIVFHSPPPIVFHSPFFSPPSLLPMGLEEHRMCRVSIATHRCNFQLDDTTYAFPRHSLPPTHFSLEFDSLNSVVIALLNLFTQPPFKLSDLAYLNIHGEQQDQWEQIGPVLGAALTQLIRQCSKPCLEFLHLSGSGVDILLHLLTSFTLPSPSQKGDGSRSLFSHVRTLVINKTIGGYMWHSCKTDGARMDDLCAEIHSQVELYEWSSGPFTTLILEFVSISRERLRRLVHSFSQLFGQEGRYVAIEGPPETDSMPPTPTMPPTVPPTPTLPPTLPSTPLAPLKPLPGCLEVNDLDELNLETCVELEFEDGEKIYRLPTEHPPPVPRSRPVLNPVDWRDYATHGRVVFDFKNVEMKIVRRHQLQVERAV</sequence>
<evidence type="ECO:0000313" key="2">
    <source>
        <dbReference type="Proteomes" id="UP001385951"/>
    </source>
</evidence>